<keyword evidence="3" id="KW-1185">Reference proteome</keyword>
<evidence type="ECO:0000256" key="1">
    <source>
        <dbReference type="SAM" id="MobiDB-lite"/>
    </source>
</evidence>
<gene>
    <name evidence="2" type="ORF">PIB30_074322</name>
</gene>
<organism evidence="2 3">
    <name type="scientific">Stylosanthes scabra</name>
    <dbReference type="NCBI Taxonomy" id="79078"/>
    <lineage>
        <taxon>Eukaryota</taxon>
        <taxon>Viridiplantae</taxon>
        <taxon>Streptophyta</taxon>
        <taxon>Embryophyta</taxon>
        <taxon>Tracheophyta</taxon>
        <taxon>Spermatophyta</taxon>
        <taxon>Magnoliopsida</taxon>
        <taxon>eudicotyledons</taxon>
        <taxon>Gunneridae</taxon>
        <taxon>Pentapetalae</taxon>
        <taxon>rosids</taxon>
        <taxon>fabids</taxon>
        <taxon>Fabales</taxon>
        <taxon>Fabaceae</taxon>
        <taxon>Papilionoideae</taxon>
        <taxon>50 kb inversion clade</taxon>
        <taxon>dalbergioids sensu lato</taxon>
        <taxon>Dalbergieae</taxon>
        <taxon>Pterocarpus clade</taxon>
        <taxon>Stylosanthes</taxon>
    </lineage>
</organism>
<reference evidence="2 3" key="1">
    <citation type="journal article" date="2023" name="Plants (Basel)">
        <title>Bridging the Gap: Combining Genomics and Transcriptomics Approaches to Understand Stylosanthes scabra, an Orphan Legume from the Brazilian Caatinga.</title>
        <authorList>
            <person name="Ferreira-Neto J.R.C."/>
            <person name="da Silva M.D."/>
            <person name="Binneck E."/>
            <person name="de Melo N.F."/>
            <person name="da Silva R.H."/>
            <person name="de Melo A.L.T.M."/>
            <person name="Pandolfi V."/>
            <person name="Bustamante F.O."/>
            <person name="Brasileiro-Vidal A.C."/>
            <person name="Benko-Iseppon A.M."/>
        </authorList>
    </citation>
    <scope>NUCLEOTIDE SEQUENCE [LARGE SCALE GENOMIC DNA]</scope>
    <source>
        <tissue evidence="2">Leaves</tissue>
    </source>
</reference>
<accession>A0ABU6US48</accession>
<proteinExistence type="predicted"/>
<comment type="caution">
    <text evidence="2">The sequence shown here is derived from an EMBL/GenBank/DDBJ whole genome shotgun (WGS) entry which is preliminary data.</text>
</comment>
<dbReference type="EMBL" id="JASCZI010121750">
    <property type="protein sequence ID" value="MED6162848.1"/>
    <property type="molecule type" value="Genomic_DNA"/>
</dbReference>
<sequence length="81" mass="8979">MVRLAKRTEEKGEGKPSVTAVAAKASQCGGRASRATGMLRGLTYDRKKSHLPPSASTRDPYEDAGINFEEEEEDVILRDWR</sequence>
<dbReference type="Proteomes" id="UP001341840">
    <property type="component" value="Unassembled WGS sequence"/>
</dbReference>
<evidence type="ECO:0000313" key="2">
    <source>
        <dbReference type="EMBL" id="MED6162848.1"/>
    </source>
</evidence>
<name>A0ABU6US48_9FABA</name>
<feature type="region of interest" description="Disordered" evidence="1">
    <location>
        <begin position="43"/>
        <end position="65"/>
    </location>
</feature>
<protein>
    <submittedName>
        <fullName evidence="2">Uncharacterized protein</fullName>
    </submittedName>
</protein>
<evidence type="ECO:0000313" key="3">
    <source>
        <dbReference type="Proteomes" id="UP001341840"/>
    </source>
</evidence>